<gene>
    <name evidence="2" type="ORF">LITE_LOCUS16290</name>
</gene>
<feature type="non-terminal residue" evidence="2">
    <location>
        <position position="1"/>
    </location>
</feature>
<keyword evidence="3" id="KW-1185">Reference proteome</keyword>
<protein>
    <submittedName>
        <fullName evidence="2">Uncharacterized protein</fullName>
    </submittedName>
</protein>
<dbReference type="Proteomes" id="UP001154282">
    <property type="component" value="Unassembled WGS sequence"/>
</dbReference>
<evidence type="ECO:0000313" key="3">
    <source>
        <dbReference type="Proteomes" id="UP001154282"/>
    </source>
</evidence>
<organism evidence="2 3">
    <name type="scientific">Linum tenue</name>
    <dbReference type="NCBI Taxonomy" id="586396"/>
    <lineage>
        <taxon>Eukaryota</taxon>
        <taxon>Viridiplantae</taxon>
        <taxon>Streptophyta</taxon>
        <taxon>Embryophyta</taxon>
        <taxon>Tracheophyta</taxon>
        <taxon>Spermatophyta</taxon>
        <taxon>Magnoliopsida</taxon>
        <taxon>eudicotyledons</taxon>
        <taxon>Gunneridae</taxon>
        <taxon>Pentapetalae</taxon>
        <taxon>rosids</taxon>
        <taxon>fabids</taxon>
        <taxon>Malpighiales</taxon>
        <taxon>Linaceae</taxon>
        <taxon>Linum</taxon>
    </lineage>
</organism>
<dbReference type="EMBL" id="CAMGYJ010000005">
    <property type="protein sequence ID" value="CAI0414442.1"/>
    <property type="molecule type" value="Genomic_DNA"/>
</dbReference>
<evidence type="ECO:0000256" key="1">
    <source>
        <dbReference type="SAM" id="MobiDB-lite"/>
    </source>
</evidence>
<name>A0AAV0JWT2_9ROSI</name>
<dbReference type="AlphaFoldDB" id="A0AAV0JWT2"/>
<feature type="region of interest" description="Disordered" evidence="1">
    <location>
        <begin position="1"/>
        <end position="22"/>
    </location>
</feature>
<sequence>RARDPPEIPPGVRLLRRRGGGGGGVRRLPVVIRGEGGGADAAEMCAQLSHRVYRHVVPFSLNVFALPLAGRASAGDRDAGAFHVGRRAEIEGGVGDRSAGEEFRGRAVVVGGGGVSGESGVQVADEPDAFV</sequence>
<comment type="caution">
    <text evidence="2">The sequence shown here is derived from an EMBL/GenBank/DDBJ whole genome shotgun (WGS) entry which is preliminary data.</text>
</comment>
<reference evidence="2" key="1">
    <citation type="submission" date="2022-08" db="EMBL/GenBank/DDBJ databases">
        <authorList>
            <person name="Gutierrez-Valencia J."/>
        </authorList>
    </citation>
    <scope>NUCLEOTIDE SEQUENCE</scope>
</reference>
<accession>A0AAV0JWT2</accession>
<proteinExistence type="predicted"/>
<evidence type="ECO:0000313" key="2">
    <source>
        <dbReference type="EMBL" id="CAI0414442.1"/>
    </source>
</evidence>